<dbReference type="SUPFAM" id="SSF46894">
    <property type="entry name" value="C-terminal effector domain of the bipartite response regulators"/>
    <property type="match status" value="1"/>
</dbReference>
<dbReference type="InterPro" id="IPR039420">
    <property type="entry name" value="WalR-like"/>
</dbReference>
<dbReference type="CDD" id="cd00383">
    <property type="entry name" value="trans_reg_C"/>
    <property type="match status" value="1"/>
</dbReference>
<feature type="modified residue" description="4-aspartylphosphate" evidence="2">
    <location>
        <position position="51"/>
    </location>
</feature>
<dbReference type="RefSeq" id="WP_145202037.1">
    <property type="nucleotide sequence ID" value="NZ_CP036267.1"/>
</dbReference>
<dbReference type="GO" id="GO:0000976">
    <property type="term" value="F:transcription cis-regulatory region binding"/>
    <property type="evidence" value="ECO:0007669"/>
    <property type="project" value="TreeGrafter"/>
</dbReference>
<dbReference type="SUPFAM" id="SSF52172">
    <property type="entry name" value="CheY-like"/>
    <property type="match status" value="1"/>
</dbReference>
<dbReference type="GO" id="GO:0005829">
    <property type="term" value="C:cytosol"/>
    <property type="evidence" value="ECO:0007669"/>
    <property type="project" value="TreeGrafter"/>
</dbReference>
<dbReference type="PROSITE" id="PS51755">
    <property type="entry name" value="OMPR_PHOB"/>
    <property type="match status" value="1"/>
</dbReference>
<gene>
    <name evidence="6" type="primary">yycF_2</name>
    <name evidence="6" type="ORF">Mal48_35630</name>
</gene>
<dbReference type="SMART" id="SM00862">
    <property type="entry name" value="Trans_reg_C"/>
    <property type="match status" value="1"/>
</dbReference>
<evidence type="ECO:0000256" key="3">
    <source>
        <dbReference type="PROSITE-ProRule" id="PRU01091"/>
    </source>
</evidence>
<protein>
    <submittedName>
        <fullName evidence="6">Transcriptional regulatory protein YycF</fullName>
    </submittedName>
</protein>
<dbReference type="Pfam" id="PF00486">
    <property type="entry name" value="Trans_reg_C"/>
    <property type="match status" value="1"/>
</dbReference>
<dbReference type="PANTHER" id="PTHR48111">
    <property type="entry name" value="REGULATOR OF RPOS"/>
    <property type="match status" value="1"/>
</dbReference>
<accession>A0A517QRQ1</accession>
<evidence type="ECO:0000259" key="5">
    <source>
        <dbReference type="PROSITE" id="PS51755"/>
    </source>
</evidence>
<dbReference type="InterPro" id="IPR036388">
    <property type="entry name" value="WH-like_DNA-bd_sf"/>
</dbReference>
<name>A0A517QRQ1_9PLAN</name>
<dbReference type="Proteomes" id="UP000315724">
    <property type="component" value="Chromosome"/>
</dbReference>
<dbReference type="PANTHER" id="PTHR48111:SF11">
    <property type="entry name" value="TWO-COMPONENT RESPONSE REGULATOR"/>
    <property type="match status" value="1"/>
</dbReference>
<dbReference type="Pfam" id="PF00072">
    <property type="entry name" value="Response_reg"/>
    <property type="match status" value="1"/>
</dbReference>
<keyword evidence="7" id="KW-1185">Reference proteome</keyword>
<evidence type="ECO:0000259" key="4">
    <source>
        <dbReference type="PROSITE" id="PS50110"/>
    </source>
</evidence>
<evidence type="ECO:0000256" key="2">
    <source>
        <dbReference type="PROSITE-ProRule" id="PRU00169"/>
    </source>
</evidence>
<organism evidence="6 7">
    <name type="scientific">Thalassoglobus polymorphus</name>
    <dbReference type="NCBI Taxonomy" id="2527994"/>
    <lineage>
        <taxon>Bacteria</taxon>
        <taxon>Pseudomonadati</taxon>
        <taxon>Planctomycetota</taxon>
        <taxon>Planctomycetia</taxon>
        <taxon>Planctomycetales</taxon>
        <taxon>Planctomycetaceae</taxon>
        <taxon>Thalassoglobus</taxon>
    </lineage>
</organism>
<dbReference type="AlphaFoldDB" id="A0A517QRQ1"/>
<dbReference type="Gene3D" id="3.40.50.2300">
    <property type="match status" value="1"/>
</dbReference>
<sequence length="234" mass="26471">MKILIAEDDIYTRDGLAEVMRGEGYQVFTAGCGRTAMKMFETHQPDCVCLDIMMPEQSGFEVCRKIRALSPTLPILFISAKSEEVDRLVGFELGADDFISKPFSVREVIARIRAVTRRAMGSQPTPPQPFMMNDLEVFPAELRAKRGEAVIELSLRDVKILELLHSRPGQAVDRRTLFKVAWGERYLPSSRTLDQHISQLRKRVEVDPRHPLLIQTVHGVGYRFEVPAESKASS</sequence>
<dbReference type="EMBL" id="CP036267">
    <property type="protein sequence ID" value="QDT34303.1"/>
    <property type="molecule type" value="Genomic_DNA"/>
</dbReference>
<feature type="domain" description="OmpR/PhoB-type" evidence="5">
    <location>
        <begin position="127"/>
        <end position="226"/>
    </location>
</feature>
<feature type="domain" description="Response regulatory" evidence="4">
    <location>
        <begin position="2"/>
        <end position="116"/>
    </location>
</feature>
<keyword evidence="2" id="KW-0597">Phosphoprotein</keyword>
<keyword evidence="1 3" id="KW-0238">DNA-binding</keyword>
<dbReference type="InterPro" id="IPR001867">
    <property type="entry name" value="OmpR/PhoB-type_DNA-bd"/>
</dbReference>
<dbReference type="KEGG" id="tpol:Mal48_35630"/>
<dbReference type="Gene3D" id="1.10.10.10">
    <property type="entry name" value="Winged helix-like DNA-binding domain superfamily/Winged helix DNA-binding domain"/>
    <property type="match status" value="1"/>
</dbReference>
<dbReference type="CDD" id="cd17574">
    <property type="entry name" value="REC_OmpR"/>
    <property type="match status" value="1"/>
</dbReference>
<reference evidence="6 7" key="1">
    <citation type="submission" date="2019-02" db="EMBL/GenBank/DDBJ databases">
        <title>Deep-cultivation of Planctomycetes and their phenomic and genomic characterization uncovers novel biology.</title>
        <authorList>
            <person name="Wiegand S."/>
            <person name="Jogler M."/>
            <person name="Boedeker C."/>
            <person name="Pinto D."/>
            <person name="Vollmers J."/>
            <person name="Rivas-Marin E."/>
            <person name="Kohn T."/>
            <person name="Peeters S.H."/>
            <person name="Heuer A."/>
            <person name="Rast P."/>
            <person name="Oberbeckmann S."/>
            <person name="Bunk B."/>
            <person name="Jeske O."/>
            <person name="Meyerdierks A."/>
            <person name="Storesund J.E."/>
            <person name="Kallscheuer N."/>
            <person name="Luecker S."/>
            <person name="Lage O.M."/>
            <person name="Pohl T."/>
            <person name="Merkel B.J."/>
            <person name="Hornburger P."/>
            <person name="Mueller R.-W."/>
            <person name="Bruemmer F."/>
            <person name="Labrenz M."/>
            <person name="Spormann A.M."/>
            <person name="Op den Camp H."/>
            <person name="Overmann J."/>
            <person name="Amann R."/>
            <person name="Jetten M.S.M."/>
            <person name="Mascher T."/>
            <person name="Medema M.H."/>
            <person name="Devos D.P."/>
            <person name="Kaster A.-K."/>
            <person name="Ovreas L."/>
            <person name="Rohde M."/>
            <person name="Galperin M.Y."/>
            <person name="Jogler C."/>
        </authorList>
    </citation>
    <scope>NUCLEOTIDE SEQUENCE [LARGE SCALE GENOMIC DNA]</scope>
    <source>
        <strain evidence="6 7">Mal48</strain>
    </source>
</reference>
<evidence type="ECO:0000313" key="7">
    <source>
        <dbReference type="Proteomes" id="UP000315724"/>
    </source>
</evidence>
<feature type="DNA-binding region" description="OmpR/PhoB-type" evidence="3">
    <location>
        <begin position="127"/>
        <end position="226"/>
    </location>
</feature>
<dbReference type="GO" id="GO:0032993">
    <property type="term" value="C:protein-DNA complex"/>
    <property type="evidence" value="ECO:0007669"/>
    <property type="project" value="TreeGrafter"/>
</dbReference>
<dbReference type="InterPro" id="IPR016032">
    <property type="entry name" value="Sig_transdc_resp-reg_C-effctor"/>
</dbReference>
<dbReference type="GO" id="GO:0006355">
    <property type="term" value="P:regulation of DNA-templated transcription"/>
    <property type="evidence" value="ECO:0007669"/>
    <property type="project" value="InterPro"/>
</dbReference>
<evidence type="ECO:0000313" key="6">
    <source>
        <dbReference type="EMBL" id="QDT34303.1"/>
    </source>
</evidence>
<dbReference type="OrthoDB" id="272875at2"/>
<dbReference type="Gene3D" id="6.10.250.690">
    <property type="match status" value="1"/>
</dbReference>
<proteinExistence type="predicted"/>
<dbReference type="GO" id="GO:0000156">
    <property type="term" value="F:phosphorelay response regulator activity"/>
    <property type="evidence" value="ECO:0007669"/>
    <property type="project" value="TreeGrafter"/>
</dbReference>
<dbReference type="InterPro" id="IPR011006">
    <property type="entry name" value="CheY-like_superfamily"/>
</dbReference>
<evidence type="ECO:0000256" key="1">
    <source>
        <dbReference type="ARBA" id="ARBA00023125"/>
    </source>
</evidence>
<dbReference type="InterPro" id="IPR001789">
    <property type="entry name" value="Sig_transdc_resp-reg_receiver"/>
</dbReference>
<dbReference type="PROSITE" id="PS50110">
    <property type="entry name" value="RESPONSE_REGULATORY"/>
    <property type="match status" value="1"/>
</dbReference>
<dbReference type="SMART" id="SM00448">
    <property type="entry name" value="REC"/>
    <property type="match status" value="1"/>
</dbReference>